<protein>
    <recommendedName>
        <fullName evidence="1">Prolyl endopeptidase-like</fullName>
    </recommendedName>
    <alternativeName>
        <fullName evidence="2">Prolylendopeptidase-like</fullName>
    </alternativeName>
</protein>
<evidence type="ECO:0000313" key="6">
    <source>
        <dbReference type="EMBL" id="KAJ8491104.1"/>
    </source>
</evidence>
<comment type="caution">
    <text evidence="6">The sequence shown here is derived from an EMBL/GenBank/DDBJ whole genome shotgun (WGS) entry which is preliminary data.</text>
</comment>
<dbReference type="InterPro" id="IPR029058">
    <property type="entry name" value="AB_hydrolase_fold"/>
</dbReference>
<evidence type="ECO:0000256" key="2">
    <source>
        <dbReference type="ARBA" id="ARBA00042165"/>
    </source>
</evidence>
<evidence type="ECO:0000256" key="1">
    <source>
        <dbReference type="ARBA" id="ARBA00039290"/>
    </source>
</evidence>
<dbReference type="EMBL" id="JAQQAF010000004">
    <property type="protein sequence ID" value="KAJ8491104.1"/>
    <property type="molecule type" value="Genomic_DNA"/>
</dbReference>
<sequence>MSDTGDPDLVDYLGRENAYADSFMADTFDLRQRLVGEMKSRMPDKVSTPPEHWGPWSYYQYIPEGREYPVLCRRLRHPDGYAKALLDYMRGCHREEILLDWNEIAEQFGYVHIGTCRISLDHKFLAYTLDISGNESFTLQVKDLHSGHVIPNSKMEGVVSLAWAGDSSCLLYTVCDATQRPYRVFSMELGSGHHLRKVYVIDTEHMKDGLWLLRERVAGVQYFLEHHYGFFYILTNAPLESTSSAAEGYYLARCIAEKSLTAEWQVIVLPGQDISFQDMDIFHGHLVLSIQQKGLPLFCSIDIPMSVNSEQPMKLENLNPWFFPVPSCLCSIVAGSNHDFMSSIYRVVISSPVMPDIIVDYDMGKREFTILHQEEVVGLTEKGESDSYGVAFPFNFTITKLKKDESLEDGQQQSWTDLSEAFSCERIEVVSHDGFMVPLTIVRSQKAKHTNQSPGLLHGYGAYGEVLDKSWCSDHISLLSRGWVLAYADVSAGGLLVGAAINIYHSLFSAVILKVPFLDICNTMLNPCLPLTILDYDEFGDPQNQADFEIINHYSPYDNITQGCYPSVLVTTSFHDSRVGVWEAAKWVARLRDKTCPTCSQSVILKTNMSGGHFGEGGRYLHCEDFLSSKDTDQDSPG</sequence>
<dbReference type="Proteomes" id="UP001222027">
    <property type="component" value="Unassembled WGS sequence"/>
</dbReference>
<evidence type="ECO:0000259" key="5">
    <source>
        <dbReference type="Pfam" id="PF02897"/>
    </source>
</evidence>
<dbReference type="SUPFAM" id="SSF50993">
    <property type="entry name" value="Peptidase/esterase 'gauge' domain"/>
    <property type="match status" value="1"/>
</dbReference>
<organism evidence="6 7">
    <name type="scientific">Ensete ventricosum</name>
    <name type="common">Abyssinian banana</name>
    <name type="synonym">Musa ensete</name>
    <dbReference type="NCBI Taxonomy" id="4639"/>
    <lineage>
        <taxon>Eukaryota</taxon>
        <taxon>Viridiplantae</taxon>
        <taxon>Streptophyta</taxon>
        <taxon>Embryophyta</taxon>
        <taxon>Tracheophyta</taxon>
        <taxon>Spermatophyta</taxon>
        <taxon>Magnoliopsida</taxon>
        <taxon>Liliopsida</taxon>
        <taxon>Zingiberales</taxon>
        <taxon>Musaceae</taxon>
        <taxon>Ensete</taxon>
    </lineage>
</organism>
<feature type="domain" description="Peptidase S9A N-terminal" evidence="5">
    <location>
        <begin position="196"/>
        <end position="372"/>
    </location>
</feature>
<dbReference type="Pfam" id="PF00326">
    <property type="entry name" value="Peptidase_S9"/>
    <property type="match status" value="1"/>
</dbReference>
<dbReference type="InterPro" id="IPR001375">
    <property type="entry name" value="Peptidase_S9_cat"/>
</dbReference>
<feature type="domain" description="Peptidase S9A N-terminal" evidence="5">
    <location>
        <begin position="3"/>
        <end position="192"/>
    </location>
</feature>
<comment type="function">
    <text evidence="3">Serine peptidase whose precise substrate specificity remains unclear. Does not cleave peptides after a arginine or lysine residue. Regulates trans-Golgi network morphology and sorting by regulating the membrane binding of the AP-1 complex. May play a role in the regulation of synaptic vesicle exocytosis.</text>
</comment>
<evidence type="ECO:0000256" key="3">
    <source>
        <dbReference type="ARBA" id="ARBA00045448"/>
    </source>
</evidence>
<dbReference type="GO" id="GO:0006508">
    <property type="term" value="P:proteolysis"/>
    <property type="evidence" value="ECO:0007669"/>
    <property type="project" value="InterPro"/>
</dbReference>
<dbReference type="InterPro" id="IPR023302">
    <property type="entry name" value="Pept_S9A_N"/>
</dbReference>
<accession>A0AAV8PLT1</accession>
<reference evidence="6 7" key="1">
    <citation type="submission" date="2022-12" db="EMBL/GenBank/DDBJ databases">
        <title>Chromosome-scale assembly of the Ensete ventricosum genome.</title>
        <authorList>
            <person name="Dussert Y."/>
            <person name="Stocks J."/>
            <person name="Wendawek A."/>
            <person name="Woldeyes F."/>
            <person name="Nichols R.A."/>
            <person name="Borrell J.S."/>
        </authorList>
    </citation>
    <scope>NUCLEOTIDE SEQUENCE [LARGE SCALE GENOMIC DNA]</scope>
    <source>
        <strain evidence="7">cv. Maze</strain>
        <tissue evidence="6">Seeds</tissue>
    </source>
</reference>
<dbReference type="AlphaFoldDB" id="A0AAV8PLT1"/>
<evidence type="ECO:0000313" key="7">
    <source>
        <dbReference type="Proteomes" id="UP001222027"/>
    </source>
</evidence>
<proteinExistence type="predicted"/>
<evidence type="ECO:0000259" key="4">
    <source>
        <dbReference type="Pfam" id="PF00326"/>
    </source>
</evidence>
<dbReference type="SUPFAM" id="SSF53474">
    <property type="entry name" value="alpha/beta-Hydrolases"/>
    <property type="match status" value="1"/>
</dbReference>
<feature type="domain" description="Peptidase S9 prolyl oligopeptidase catalytic" evidence="4">
    <location>
        <begin position="491"/>
        <end position="619"/>
    </location>
</feature>
<keyword evidence="7" id="KW-1185">Reference proteome</keyword>
<dbReference type="PANTHER" id="PTHR11757:SF12">
    <property type="entry name" value="PROLYL ENDOPEPTIDASE"/>
    <property type="match status" value="1"/>
</dbReference>
<dbReference type="InterPro" id="IPR051543">
    <property type="entry name" value="Serine_Peptidase_S9A"/>
</dbReference>
<dbReference type="Gene3D" id="2.130.10.120">
    <property type="entry name" value="Prolyl oligopeptidase, N-terminal domain"/>
    <property type="match status" value="2"/>
</dbReference>
<dbReference type="Gene3D" id="3.40.50.1820">
    <property type="entry name" value="alpha/beta hydrolase"/>
    <property type="match status" value="2"/>
</dbReference>
<gene>
    <name evidence="6" type="ORF">OPV22_012825</name>
</gene>
<dbReference type="PANTHER" id="PTHR11757">
    <property type="entry name" value="PROTEASE FAMILY S9A OLIGOPEPTIDASE"/>
    <property type="match status" value="1"/>
</dbReference>
<dbReference type="Pfam" id="PF02897">
    <property type="entry name" value="Peptidase_S9_N"/>
    <property type="match status" value="2"/>
</dbReference>
<name>A0AAV8PLT1_ENSVE</name>
<dbReference type="GO" id="GO:0009507">
    <property type="term" value="C:chloroplast"/>
    <property type="evidence" value="ECO:0007669"/>
    <property type="project" value="TreeGrafter"/>
</dbReference>
<dbReference type="GO" id="GO:0004252">
    <property type="term" value="F:serine-type endopeptidase activity"/>
    <property type="evidence" value="ECO:0007669"/>
    <property type="project" value="InterPro"/>
</dbReference>